<dbReference type="Proteomes" id="UP001165367">
    <property type="component" value="Unassembled WGS sequence"/>
</dbReference>
<evidence type="ECO:0000313" key="1">
    <source>
        <dbReference type="EMBL" id="MCG2612637.1"/>
    </source>
</evidence>
<comment type="caution">
    <text evidence="1">The sequence shown here is derived from an EMBL/GenBank/DDBJ whole genome shotgun (WGS) entry which is preliminary data.</text>
</comment>
<dbReference type="InterPro" id="IPR015315">
    <property type="entry name" value="DUF1963"/>
</dbReference>
<dbReference type="SUPFAM" id="SSF103032">
    <property type="entry name" value="Hypothetical protein YwqG"/>
    <property type="match status" value="1"/>
</dbReference>
<organism evidence="1 2">
    <name type="scientific">Terrimonas ginsenosidimutans</name>
    <dbReference type="NCBI Taxonomy" id="2908004"/>
    <lineage>
        <taxon>Bacteria</taxon>
        <taxon>Pseudomonadati</taxon>
        <taxon>Bacteroidota</taxon>
        <taxon>Chitinophagia</taxon>
        <taxon>Chitinophagales</taxon>
        <taxon>Chitinophagaceae</taxon>
        <taxon>Terrimonas</taxon>
    </lineage>
</organism>
<dbReference type="EMBL" id="JAKLTR010000001">
    <property type="protein sequence ID" value="MCG2612637.1"/>
    <property type="molecule type" value="Genomic_DNA"/>
</dbReference>
<protein>
    <submittedName>
        <fullName evidence="1">DUF1963 domain-containing protein</fullName>
    </submittedName>
</protein>
<dbReference type="RefSeq" id="WP_237867866.1">
    <property type="nucleotide sequence ID" value="NZ_JAKLTR010000001.1"/>
</dbReference>
<proteinExistence type="predicted"/>
<dbReference type="PANTHER" id="PTHR36436:SF6">
    <property type="entry name" value="SLL5081 PROTEIN"/>
    <property type="match status" value="1"/>
</dbReference>
<reference evidence="1" key="1">
    <citation type="submission" date="2022-01" db="EMBL/GenBank/DDBJ databases">
        <authorList>
            <person name="Jo J.-H."/>
            <person name="Im W.-T."/>
        </authorList>
    </citation>
    <scope>NUCLEOTIDE SEQUENCE</scope>
    <source>
        <strain evidence="1">NA20</strain>
    </source>
</reference>
<dbReference type="Pfam" id="PF09234">
    <property type="entry name" value="DUF1963"/>
    <property type="match status" value="1"/>
</dbReference>
<dbReference type="Gene3D" id="2.30.320.10">
    <property type="entry name" value="YwqG-like"/>
    <property type="match status" value="1"/>
</dbReference>
<evidence type="ECO:0000313" key="2">
    <source>
        <dbReference type="Proteomes" id="UP001165367"/>
    </source>
</evidence>
<name>A0ABS9KJZ6_9BACT</name>
<dbReference type="InterPro" id="IPR035948">
    <property type="entry name" value="YwqG-like_sf"/>
</dbReference>
<keyword evidence="2" id="KW-1185">Reference proteome</keyword>
<gene>
    <name evidence="1" type="ORF">LZZ85_00035</name>
</gene>
<sequence length="314" mass="35517">MGVFDFLSNRKKDIPEKKKGQEALPENVIKTSKPAIAAFEMVELKPGVILPGFTVDHWPEIEGTGLPSVAITAVPLEEIPPAASKFGGYPYIPVGFPYPKDAGGSYMYPLAQINFSEVPPVDGFPRSGYLQIYISAYDQMLGSDYPDLQSQKNFRIFFLEENEIAVHQTDFSFLDDIMDSGTLPIQTSHRLSFTEKEDHMGMADVRVEMALGLKVSRMIDRIIKKYPDEDENILYQKFCNTFSGRGHKIGGYAGFTQTDPRFKNPPFDHYILLLQIDSDEEIMWGEMGVAHFFIHPDDLAKKDFSKVMYTWDNG</sequence>
<accession>A0ABS9KJZ6</accession>
<dbReference type="PANTHER" id="PTHR36436">
    <property type="entry name" value="SLL5081 PROTEIN"/>
    <property type="match status" value="1"/>
</dbReference>